<sequence length="397" mass="39763">MRVPQHVSSVRSCDVRDSRSSSVVFLVLRVGPNVLASVFLYIVSAARTPIGSFLGSLRGVPAVELAAVAIRGALDRTRLPSSAVGECVLGNVLGANTGQAPARQAALAASLPVATVCTTVNKVCASGLKAVGLAADSLALGRGGAAGAAVAGGAESMSRAPHYLEGLRGSGRGGGRFGWPTVGDRPAIDAINRDGLTDGTLGAVMGSLADALAAEQGISREEQDHHATHSYSRAAKAAHAGLFADEIVAVKAADGSVALGEDEEVHRFTSYGLSPVARIVAYADAEGPPEAFPTAPIPAVHAALARAGLSVGDVDVWEVNEAFSAAAVAVNRGLGLEATRVNVRGGAVAMGHPIGASGARILVTLLSVLKERGGAYGVAAVCNGGGGASALVVQRIP</sequence>
<reference evidence="1" key="1">
    <citation type="submission" date="2019-11" db="EMBL/GenBank/DDBJ databases">
        <title>Nori genome reveals adaptations in red seaweeds to the harsh intertidal environment.</title>
        <authorList>
            <person name="Wang D."/>
            <person name="Mao Y."/>
        </authorList>
    </citation>
    <scope>NUCLEOTIDE SEQUENCE</scope>
    <source>
        <tissue evidence="1">Gametophyte</tissue>
    </source>
</reference>
<evidence type="ECO:0000313" key="2">
    <source>
        <dbReference type="Proteomes" id="UP000798662"/>
    </source>
</evidence>
<dbReference type="Proteomes" id="UP000798662">
    <property type="component" value="Chromosome 2"/>
</dbReference>
<gene>
    <name evidence="1" type="ORF">I4F81_006572</name>
</gene>
<keyword evidence="2" id="KW-1185">Reference proteome</keyword>
<evidence type="ECO:0000313" key="1">
    <source>
        <dbReference type="EMBL" id="KAK1864021.1"/>
    </source>
</evidence>
<proteinExistence type="predicted"/>
<accession>A0ACC3C2N5</accession>
<protein>
    <submittedName>
        <fullName evidence="1">Uncharacterized protein</fullName>
    </submittedName>
</protein>
<dbReference type="EMBL" id="CM020619">
    <property type="protein sequence ID" value="KAK1864021.1"/>
    <property type="molecule type" value="Genomic_DNA"/>
</dbReference>
<organism evidence="1 2">
    <name type="scientific">Pyropia yezoensis</name>
    <name type="common">Susabi-nori</name>
    <name type="synonym">Porphyra yezoensis</name>
    <dbReference type="NCBI Taxonomy" id="2788"/>
    <lineage>
        <taxon>Eukaryota</taxon>
        <taxon>Rhodophyta</taxon>
        <taxon>Bangiophyceae</taxon>
        <taxon>Bangiales</taxon>
        <taxon>Bangiaceae</taxon>
        <taxon>Pyropia</taxon>
    </lineage>
</organism>
<comment type="caution">
    <text evidence="1">The sequence shown here is derived from an EMBL/GenBank/DDBJ whole genome shotgun (WGS) entry which is preliminary data.</text>
</comment>
<name>A0ACC3C2N5_PYRYE</name>